<dbReference type="EMBL" id="BAAAID010000060">
    <property type="protein sequence ID" value="GAA0948827.1"/>
    <property type="molecule type" value="Genomic_DNA"/>
</dbReference>
<protein>
    <submittedName>
        <fullName evidence="2">Uncharacterized protein</fullName>
    </submittedName>
</protein>
<dbReference type="Proteomes" id="UP001500418">
    <property type="component" value="Unassembled WGS sequence"/>
</dbReference>
<accession>A0ABN1QYE4</accession>
<evidence type="ECO:0000313" key="3">
    <source>
        <dbReference type="Proteomes" id="UP001500418"/>
    </source>
</evidence>
<sequence>MSPCVHTPGDASVTDTDRAWVAAHHPGHALLHRVDARLGLTDGDYAALDLWLRQLPGAEEVGQQRMVPAGARDAMRCGQHEREQVRIRQLQCERTPGSDPPSRKGVT</sequence>
<proteinExistence type="predicted"/>
<comment type="caution">
    <text evidence="2">The sequence shown here is derived from an EMBL/GenBank/DDBJ whole genome shotgun (WGS) entry which is preliminary data.</text>
</comment>
<name>A0ABN1QYE4_9ACTN</name>
<evidence type="ECO:0000313" key="2">
    <source>
        <dbReference type="EMBL" id="GAA0948827.1"/>
    </source>
</evidence>
<feature type="region of interest" description="Disordered" evidence="1">
    <location>
        <begin position="78"/>
        <end position="107"/>
    </location>
</feature>
<organism evidence="2 3">
    <name type="scientific">Streptomyces rhizosphaericus</name>
    <dbReference type="NCBI Taxonomy" id="114699"/>
    <lineage>
        <taxon>Bacteria</taxon>
        <taxon>Bacillati</taxon>
        <taxon>Actinomycetota</taxon>
        <taxon>Actinomycetes</taxon>
        <taxon>Kitasatosporales</taxon>
        <taxon>Streptomycetaceae</taxon>
        <taxon>Streptomyces</taxon>
        <taxon>Streptomyces violaceusniger group</taxon>
    </lineage>
</organism>
<keyword evidence="3" id="KW-1185">Reference proteome</keyword>
<evidence type="ECO:0000256" key="1">
    <source>
        <dbReference type="SAM" id="MobiDB-lite"/>
    </source>
</evidence>
<reference evidence="2 3" key="1">
    <citation type="journal article" date="2019" name="Int. J. Syst. Evol. Microbiol.">
        <title>The Global Catalogue of Microorganisms (GCM) 10K type strain sequencing project: providing services to taxonomists for standard genome sequencing and annotation.</title>
        <authorList>
            <consortium name="The Broad Institute Genomics Platform"/>
            <consortium name="The Broad Institute Genome Sequencing Center for Infectious Disease"/>
            <person name="Wu L."/>
            <person name="Ma J."/>
        </authorList>
    </citation>
    <scope>NUCLEOTIDE SEQUENCE [LARGE SCALE GENOMIC DNA]</scope>
    <source>
        <strain evidence="2 3">JCM 11444</strain>
    </source>
</reference>
<gene>
    <name evidence="2" type="ORF">GCM10009575_070410</name>
</gene>